<accession>A0ABS3VQS1</accession>
<proteinExistence type="predicted"/>
<dbReference type="PANTHER" id="PTHR37292">
    <property type="entry name" value="VNG6097C"/>
    <property type="match status" value="1"/>
</dbReference>
<reference evidence="2 3" key="1">
    <citation type="submission" date="2019-12" db="EMBL/GenBank/DDBJ databases">
        <title>Whole genome sequencing of endophytic Actinobacterium Micromonospora sp. MPMI6T.</title>
        <authorList>
            <person name="Evv R."/>
            <person name="Podile A.R."/>
        </authorList>
    </citation>
    <scope>NUCLEOTIDE SEQUENCE [LARGE SCALE GENOMIC DNA]</scope>
    <source>
        <strain evidence="2 3">MPMI6</strain>
    </source>
</reference>
<sequence>MPSLERPRVEYRTPEDLVREVKRGAIRIPQFQRNFKWEAPDIVRLFDSIRQGYPVGNLLLWQRPAPPQHVQIGPLAVTAPAMATALWVVDGQQRITSLVGALTSAHDAADPRFRVHLDLDTGQFHTAGLRQQPPVSWIPVSLLLDTATLLKWMRENADWLTETQLDLADQAAKALREYQIPTYVVTADDEAPLLDIFTRMNTTGKRLTKSEVFQALHTGATEHSYASLTDLGHIPAETGFGTLDDRMTLRAVLAHLGGDVYREDFRGEFTTEESRIETFRDVAAALQEVVRFLQISAGIPHVKLLPYSHVIPVLVRFVKLHGAPEGRSATLLRRWVWRGAVAGTRARGISVADVRGQIGAVDAADPVTAAQQVLNQVQSFPDFTPEPDKIHFSHAMAKLNVLGLLSVAPRDLDSGAPVDIRQLLEQGSPLHTILSGKQDGPTDTIANRVVVPAAPSRQIRQQLATVSADIAASHLIDAEAQRLLAAGATDAFLERRTAAVAVAIRRQVSQMAEWGARDGQALSDVLRSVA</sequence>
<evidence type="ECO:0000313" key="2">
    <source>
        <dbReference type="EMBL" id="MBO4206733.1"/>
    </source>
</evidence>
<feature type="domain" description="GmrSD restriction endonucleases N-terminal" evidence="1">
    <location>
        <begin position="15"/>
        <end position="217"/>
    </location>
</feature>
<evidence type="ECO:0000259" key="1">
    <source>
        <dbReference type="Pfam" id="PF03235"/>
    </source>
</evidence>
<name>A0ABS3VQS1_MICEH</name>
<keyword evidence="3" id="KW-1185">Reference proteome</keyword>
<comment type="caution">
    <text evidence="2">The sequence shown here is derived from an EMBL/GenBank/DDBJ whole genome shotgun (WGS) entry which is preliminary data.</text>
</comment>
<dbReference type="EMBL" id="WVUH01000081">
    <property type="protein sequence ID" value="MBO4206733.1"/>
    <property type="molecule type" value="Genomic_DNA"/>
</dbReference>
<dbReference type="InterPro" id="IPR004919">
    <property type="entry name" value="GmrSD_N"/>
</dbReference>
<dbReference type="Proteomes" id="UP000823521">
    <property type="component" value="Unassembled WGS sequence"/>
</dbReference>
<dbReference type="PANTHER" id="PTHR37292:SF2">
    <property type="entry name" value="DUF262 DOMAIN-CONTAINING PROTEIN"/>
    <property type="match status" value="1"/>
</dbReference>
<gene>
    <name evidence="2" type="ORF">GSF22_12070</name>
</gene>
<evidence type="ECO:0000313" key="3">
    <source>
        <dbReference type="Proteomes" id="UP000823521"/>
    </source>
</evidence>
<dbReference type="RefSeq" id="WP_208813634.1">
    <property type="nucleotide sequence ID" value="NZ_WVUH01000081.1"/>
</dbReference>
<protein>
    <submittedName>
        <fullName evidence="2">DUF262 domain-containing protein</fullName>
    </submittedName>
</protein>
<dbReference type="Pfam" id="PF03235">
    <property type="entry name" value="GmrSD_N"/>
    <property type="match status" value="1"/>
</dbReference>
<organism evidence="2 3">
    <name type="scientific">Micromonospora echinofusca</name>
    <dbReference type="NCBI Taxonomy" id="47858"/>
    <lineage>
        <taxon>Bacteria</taxon>
        <taxon>Bacillati</taxon>
        <taxon>Actinomycetota</taxon>
        <taxon>Actinomycetes</taxon>
        <taxon>Micromonosporales</taxon>
        <taxon>Micromonosporaceae</taxon>
        <taxon>Micromonospora</taxon>
    </lineage>
</organism>